<reference evidence="1 2" key="1">
    <citation type="journal article" date="2017" name="MBio">
        <title>Type VI secretion-mediated competition in the bee gut microbiome.</title>
        <authorList>
            <person name="Steele M.I."/>
            <person name="Kwong W.K."/>
            <person name="Powell J.E."/>
            <person name="Whiteley M."/>
            <person name="Moran N.A."/>
        </authorList>
    </citation>
    <scope>NUCLEOTIDE SEQUENCE [LARGE SCALE GENOMIC DNA]</scope>
    <source>
        <strain evidence="1 2">Ruf1-X</strain>
    </source>
</reference>
<sequence length="135" mass="15138">MSGVVEFNVNKFRDIYPSLKATDAQLSMYFVEATMLLNNTEQSCVKSLAEREVLLFLLVAHFAVLQQRINEGNEAVGRVASASEGSVSVSLDNGQATLSDKWYQQTPYGAKYWALTAKYRSFLYVVTNIAMPVRR</sequence>
<dbReference type="EMBL" id="MEIP01000011">
    <property type="protein sequence ID" value="PIT49162.1"/>
    <property type="molecule type" value="Genomic_DNA"/>
</dbReference>
<accession>A0A2N9XLF7</accession>
<proteinExistence type="predicted"/>
<dbReference type="Pfam" id="PF13262">
    <property type="entry name" value="DUF4054"/>
    <property type="match status" value="1"/>
</dbReference>
<evidence type="ECO:0008006" key="3">
    <source>
        <dbReference type="Google" id="ProtNLM"/>
    </source>
</evidence>
<organism evidence="1 2">
    <name type="scientific">Snodgrassella alvi</name>
    <dbReference type="NCBI Taxonomy" id="1196083"/>
    <lineage>
        <taxon>Bacteria</taxon>
        <taxon>Pseudomonadati</taxon>
        <taxon>Pseudomonadota</taxon>
        <taxon>Betaproteobacteria</taxon>
        <taxon>Neisseriales</taxon>
        <taxon>Neisseriaceae</taxon>
        <taxon>Snodgrassella</taxon>
    </lineage>
</organism>
<protein>
    <recommendedName>
        <fullName evidence="3">DUF4054 domain-containing protein</fullName>
    </recommendedName>
</protein>
<name>A0A2N9XLF7_9NEIS</name>
<gene>
    <name evidence="1" type="ORF">BHC46_02690</name>
</gene>
<evidence type="ECO:0000313" key="1">
    <source>
        <dbReference type="EMBL" id="PIT49162.1"/>
    </source>
</evidence>
<dbReference type="InterPro" id="IPR025127">
    <property type="entry name" value="DUF4054"/>
</dbReference>
<dbReference type="AlphaFoldDB" id="A0A2N9XLF7"/>
<dbReference type="RefSeq" id="WP_100138870.1">
    <property type="nucleotide sequence ID" value="NZ_MEIP01000011.1"/>
</dbReference>
<evidence type="ECO:0000313" key="2">
    <source>
        <dbReference type="Proteomes" id="UP000229970"/>
    </source>
</evidence>
<dbReference type="Proteomes" id="UP000229970">
    <property type="component" value="Unassembled WGS sequence"/>
</dbReference>
<comment type="caution">
    <text evidence="1">The sequence shown here is derived from an EMBL/GenBank/DDBJ whole genome shotgun (WGS) entry which is preliminary data.</text>
</comment>